<protein>
    <recommendedName>
        <fullName evidence="2">Electron transfer flavoprotein subunit beta</fullName>
    </recommendedName>
</protein>
<evidence type="ECO:0000256" key="1">
    <source>
        <dbReference type="ARBA" id="ARBA00007557"/>
    </source>
</evidence>
<evidence type="ECO:0000259" key="5">
    <source>
        <dbReference type="SMART" id="SM00893"/>
    </source>
</evidence>
<evidence type="ECO:0000313" key="6">
    <source>
        <dbReference type="EMBL" id="GLI39132.1"/>
    </source>
</evidence>
<dbReference type="InterPro" id="IPR033948">
    <property type="entry name" value="ETF_beta_N"/>
</dbReference>
<dbReference type="PANTHER" id="PTHR21294">
    <property type="entry name" value="ELECTRON TRANSFER FLAVOPROTEIN BETA-SUBUNIT"/>
    <property type="match status" value="1"/>
</dbReference>
<keyword evidence="7" id="KW-1185">Reference proteome</keyword>
<evidence type="ECO:0000256" key="2">
    <source>
        <dbReference type="ARBA" id="ARBA00016797"/>
    </source>
</evidence>
<comment type="similarity">
    <text evidence="1">Belongs to the ETF beta-subunit/FixA family.</text>
</comment>
<dbReference type="SUPFAM" id="SSF52402">
    <property type="entry name" value="Adenine nucleotide alpha hydrolases-like"/>
    <property type="match status" value="1"/>
</dbReference>
<dbReference type="GO" id="GO:0009055">
    <property type="term" value="F:electron transfer activity"/>
    <property type="evidence" value="ECO:0007669"/>
    <property type="project" value="InterPro"/>
</dbReference>
<keyword evidence="4" id="KW-0249">Electron transport</keyword>
<dbReference type="SMART" id="SM00893">
    <property type="entry name" value="ETF"/>
    <property type="match status" value="1"/>
</dbReference>
<evidence type="ECO:0000313" key="7">
    <source>
        <dbReference type="Proteomes" id="UP001144352"/>
    </source>
</evidence>
<dbReference type="Gene3D" id="3.40.50.620">
    <property type="entry name" value="HUPs"/>
    <property type="match status" value="1"/>
</dbReference>
<sequence length="258" mass="27975">MKILVCVKQVPDMESRFKPDGSGTWFEEADLAFRMNEYDEYAVEQAVQLKEQLGNEPEVTVLSIGPDRVNEAIKKALAMGCDRGAHIQDPAPQGKDPWQIASIITQFAQGEGFDLIFTGMQSQDRGSAQVGVLVAELLGFACATTLVGFAYADGVITAKRELEGGIKGIAKLRLPAVVTCQLGLNIPRYPTLPNIMKAKKKEILAIPVADLLKEEAVASTARFYPPARKGGGIVLEGDVGNLVEQLYGILKEKTTVLR</sequence>
<dbReference type="InterPro" id="IPR012255">
    <property type="entry name" value="ETF_b"/>
</dbReference>
<dbReference type="InterPro" id="IPR014729">
    <property type="entry name" value="Rossmann-like_a/b/a_fold"/>
</dbReference>
<dbReference type="Proteomes" id="UP001144352">
    <property type="component" value="Unassembled WGS sequence"/>
</dbReference>
<organism evidence="6 7">
    <name type="scientific">Geobacter hydrogenophilus</name>
    <dbReference type="NCBI Taxonomy" id="40983"/>
    <lineage>
        <taxon>Bacteria</taxon>
        <taxon>Pseudomonadati</taxon>
        <taxon>Thermodesulfobacteriota</taxon>
        <taxon>Desulfuromonadia</taxon>
        <taxon>Geobacterales</taxon>
        <taxon>Geobacteraceae</taxon>
        <taxon>Geobacter</taxon>
    </lineage>
</organism>
<dbReference type="PANTHER" id="PTHR21294:SF8">
    <property type="entry name" value="ELECTRON TRANSFER FLAVOPROTEIN SUBUNIT BETA"/>
    <property type="match status" value="1"/>
</dbReference>
<name>A0A9W6LCQ1_9BACT</name>
<dbReference type="PIRSF" id="PIRSF000090">
    <property type="entry name" value="Beta-ETF"/>
    <property type="match status" value="1"/>
</dbReference>
<evidence type="ECO:0000256" key="4">
    <source>
        <dbReference type="ARBA" id="ARBA00022982"/>
    </source>
</evidence>
<dbReference type="AlphaFoldDB" id="A0A9W6LCQ1"/>
<keyword evidence="3" id="KW-0813">Transport</keyword>
<dbReference type="RefSeq" id="WP_214185249.1">
    <property type="nucleotide sequence ID" value="NZ_BSDS01000002.1"/>
</dbReference>
<gene>
    <name evidence="6" type="primary">etfB</name>
    <name evidence="6" type="ORF">GHYDROH2_26330</name>
</gene>
<reference evidence="6" key="1">
    <citation type="submission" date="2022-12" db="EMBL/GenBank/DDBJ databases">
        <title>Reference genome sequencing for broad-spectrum identification of bacterial and archaeal isolates by mass spectrometry.</title>
        <authorList>
            <person name="Sekiguchi Y."/>
            <person name="Tourlousse D.M."/>
        </authorList>
    </citation>
    <scope>NUCLEOTIDE SEQUENCE</scope>
    <source>
        <strain evidence="6">H2</strain>
    </source>
</reference>
<dbReference type="EMBL" id="BSDS01000002">
    <property type="protein sequence ID" value="GLI39132.1"/>
    <property type="molecule type" value="Genomic_DNA"/>
</dbReference>
<evidence type="ECO:0000256" key="3">
    <source>
        <dbReference type="ARBA" id="ARBA00022448"/>
    </source>
</evidence>
<feature type="domain" description="Electron transfer flavoprotein alpha/beta-subunit N-terminal" evidence="5">
    <location>
        <begin position="23"/>
        <end position="215"/>
    </location>
</feature>
<dbReference type="CDD" id="cd01714">
    <property type="entry name" value="ETF_beta"/>
    <property type="match status" value="1"/>
</dbReference>
<accession>A0A9W6LCQ1</accession>
<dbReference type="Pfam" id="PF01012">
    <property type="entry name" value="ETF"/>
    <property type="match status" value="1"/>
</dbReference>
<comment type="caution">
    <text evidence="6">The sequence shown here is derived from an EMBL/GenBank/DDBJ whole genome shotgun (WGS) entry which is preliminary data.</text>
</comment>
<proteinExistence type="inferred from homology"/>
<dbReference type="InterPro" id="IPR014730">
    <property type="entry name" value="ETF_a/b_N"/>
</dbReference>